<dbReference type="SUPFAM" id="SSF54534">
    <property type="entry name" value="FKBP-like"/>
    <property type="match status" value="1"/>
</dbReference>
<dbReference type="OrthoDB" id="9808891at2"/>
<proteinExistence type="inferred from homology"/>
<sequence>MNIKSPCVITLTWTLRDSLNNIIDELKEPTAYLYGGNDLLPKIEEALLDHTKGEQLDLYLEPEHTYGDYDSDLVFFEARNVFPDPISPGMQFEGLPQGAKSQAPADTIYTVTEVYDAYVVVDGNHPLAGISLKLHLNIKDVREATPDEIERGSLAAGMFEVADLLPLGKKIH</sequence>
<dbReference type="InterPro" id="IPR001179">
    <property type="entry name" value="PPIase_FKBP_dom"/>
</dbReference>
<dbReference type="EC" id="5.2.1.8" evidence="9"/>
<comment type="subcellular location">
    <subcellularLocation>
        <location evidence="2">Cytoplasm</location>
    </subcellularLocation>
</comment>
<keyword evidence="6" id="KW-0143">Chaperone</keyword>
<evidence type="ECO:0000256" key="4">
    <source>
        <dbReference type="ARBA" id="ARBA00022490"/>
    </source>
</evidence>
<keyword evidence="5 9" id="KW-0697">Rotamase</keyword>
<comment type="catalytic activity">
    <reaction evidence="1 9">
        <text>[protein]-peptidylproline (omega=180) = [protein]-peptidylproline (omega=0)</text>
        <dbReference type="Rhea" id="RHEA:16237"/>
        <dbReference type="Rhea" id="RHEA-COMP:10747"/>
        <dbReference type="Rhea" id="RHEA-COMP:10748"/>
        <dbReference type="ChEBI" id="CHEBI:83833"/>
        <dbReference type="ChEBI" id="CHEBI:83834"/>
        <dbReference type="EC" id="5.2.1.8"/>
    </reaction>
</comment>
<evidence type="ECO:0000313" key="11">
    <source>
        <dbReference type="EMBL" id="RUS67507.1"/>
    </source>
</evidence>
<dbReference type="Gene3D" id="3.10.50.40">
    <property type="match status" value="1"/>
</dbReference>
<reference evidence="11 12" key="1">
    <citation type="submission" date="2018-01" db="EMBL/GenBank/DDBJ databases">
        <title>Saezia sanguinis gen. nov., sp. nov., in the order Burkholderiales isolated from human blood.</title>
        <authorList>
            <person name="Medina-Pascual M.J."/>
            <person name="Valdezate S."/>
            <person name="Monzon S."/>
            <person name="Cuesta I."/>
            <person name="Carrasco G."/>
            <person name="Villalon P."/>
            <person name="Saez-Nieto J.A."/>
        </authorList>
    </citation>
    <scope>NUCLEOTIDE SEQUENCE [LARGE SCALE GENOMIC DNA]</scope>
    <source>
        <strain evidence="11 12">CNM695-12</strain>
    </source>
</reference>
<keyword evidence="4" id="KW-0963">Cytoplasm</keyword>
<gene>
    <name evidence="11" type="primary">slyD</name>
    <name evidence="11" type="ORF">CUZ56_01454</name>
</gene>
<dbReference type="AlphaFoldDB" id="A0A433SFI3"/>
<evidence type="ECO:0000313" key="12">
    <source>
        <dbReference type="Proteomes" id="UP000286947"/>
    </source>
</evidence>
<dbReference type="PANTHER" id="PTHR47861">
    <property type="entry name" value="FKBP-TYPE PEPTIDYL-PROLYL CIS-TRANS ISOMERASE SLYD"/>
    <property type="match status" value="1"/>
</dbReference>
<name>A0A433SFI3_9BURK</name>
<keyword evidence="12" id="KW-1185">Reference proteome</keyword>
<keyword evidence="7 9" id="KW-0413">Isomerase</keyword>
<dbReference type="PROSITE" id="PS50059">
    <property type="entry name" value="FKBP_PPIASE"/>
    <property type="match status" value="1"/>
</dbReference>
<evidence type="ECO:0000256" key="9">
    <source>
        <dbReference type="PROSITE-ProRule" id="PRU00277"/>
    </source>
</evidence>
<feature type="domain" description="PPIase FKBP-type" evidence="10">
    <location>
        <begin position="4"/>
        <end position="83"/>
    </location>
</feature>
<dbReference type="GO" id="GO:0042026">
    <property type="term" value="P:protein refolding"/>
    <property type="evidence" value="ECO:0007669"/>
    <property type="project" value="UniProtKB-ARBA"/>
</dbReference>
<comment type="function">
    <text evidence="8">Also involved in hydrogenase metallocenter assembly, probably by participating in the nickel insertion step. This function in hydrogenase biosynthesis requires chaperone activity and the presence of the metal-binding domain, but not PPIase activity.</text>
</comment>
<dbReference type="GO" id="GO:0003755">
    <property type="term" value="F:peptidyl-prolyl cis-trans isomerase activity"/>
    <property type="evidence" value="ECO:0007669"/>
    <property type="project" value="UniProtKB-KW"/>
</dbReference>
<evidence type="ECO:0000256" key="7">
    <source>
        <dbReference type="ARBA" id="ARBA00023235"/>
    </source>
</evidence>
<protein>
    <recommendedName>
        <fullName evidence="9">peptidylprolyl isomerase</fullName>
        <ecNumber evidence="9">5.2.1.8</ecNumber>
    </recommendedName>
</protein>
<dbReference type="Proteomes" id="UP000286947">
    <property type="component" value="Unassembled WGS sequence"/>
</dbReference>
<dbReference type="PANTHER" id="PTHR47861:SF3">
    <property type="entry name" value="FKBP-TYPE PEPTIDYL-PROLYL CIS-TRANS ISOMERASE SLYD"/>
    <property type="match status" value="1"/>
</dbReference>
<organism evidence="11 12">
    <name type="scientific">Saezia sanguinis</name>
    <dbReference type="NCBI Taxonomy" id="1965230"/>
    <lineage>
        <taxon>Bacteria</taxon>
        <taxon>Pseudomonadati</taxon>
        <taxon>Pseudomonadota</taxon>
        <taxon>Betaproteobacteria</taxon>
        <taxon>Burkholderiales</taxon>
        <taxon>Saeziaceae</taxon>
        <taxon>Saezia</taxon>
    </lineage>
</organism>
<evidence type="ECO:0000259" key="10">
    <source>
        <dbReference type="PROSITE" id="PS50059"/>
    </source>
</evidence>
<evidence type="ECO:0000256" key="2">
    <source>
        <dbReference type="ARBA" id="ARBA00004496"/>
    </source>
</evidence>
<dbReference type="RefSeq" id="WP_126979581.1">
    <property type="nucleotide sequence ID" value="NZ_CAWUGC010000001.1"/>
</dbReference>
<evidence type="ECO:0000256" key="6">
    <source>
        <dbReference type="ARBA" id="ARBA00023186"/>
    </source>
</evidence>
<evidence type="ECO:0000256" key="8">
    <source>
        <dbReference type="ARBA" id="ARBA00037071"/>
    </source>
</evidence>
<comment type="caution">
    <text evidence="11">The sequence shown here is derived from an EMBL/GenBank/DDBJ whole genome shotgun (WGS) entry which is preliminary data.</text>
</comment>
<evidence type="ECO:0000256" key="1">
    <source>
        <dbReference type="ARBA" id="ARBA00000971"/>
    </source>
</evidence>
<dbReference type="EMBL" id="PQSP01000002">
    <property type="protein sequence ID" value="RUS67507.1"/>
    <property type="molecule type" value="Genomic_DNA"/>
</dbReference>
<comment type="similarity">
    <text evidence="3">Belongs to the FKBP-type PPIase family.</text>
</comment>
<dbReference type="GO" id="GO:0005737">
    <property type="term" value="C:cytoplasm"/>
    <property type="evidence" value="ECO:0007669"/>
    <property type="project" value="UniProtKB-SubCell"/>
</dbReference>
<accession>A0A433SFI3</accession>
<dbReference type="InterPro" id="IPR046357">
    <property type="entry name" value="PPIase_dom_sf"/>
</dbReference>
<evidence type="ECO:0000256" key="5">
    <source>
        <dbReference type="ARBA" id="ARBA00023110"/>
    </source>
</evidence>
<evidence type="ECO:0000256" key="3">
    <source>
        <dbReference type="ARBA" id="ARBA00006577"/>
    </source>
</evidence>